<evidence type="ECO:0000313" key="2">
    <source>
        <dbReference type="EMBL" id="MCA9756053.1"/>
    </source>
</evidence>
<evidence type="ECO:0000313" key="3">
    <source>
        <dbReference type="Proteomes" id="UP000739538"/>
    </source>
</evidence>
<protein>
    <submittedName>
        <fullName evidence="2">Cytochrome P460 family protein</fullName>
    </submittedName>
</protein>
<comment type="caution">
    <text evidence="2">The sequence shown here is derived from an EMBL/GenBank/DDBJ whole genome shotgun (WGS) entry which is preliminary data.</text>
</comment>
<sequence>MSFRPGRAVRRPASTSARSSVLSIASASVVALGLLACGDDDPSEPTPEPVAPAFPADYETSYTMVRDCRETSDHGLGVQVQVWADPTSAQKYVDGDYPLDEGSVLVKPLYAGDDCETGALLGYVVMVKGGPGTAPNTNDWLWQEVDADRKVTRNGDLTSCTGCHRTCADRDYTCTDE</sequence>
<name>A0A956SF68_UNCEI</name>
<reference evidence="2" key="2">
    <citation type="journal article" date="2021" name="Microbiome">
        <title>Successional dynamics and alternative stable states in a saline activated sludge microbial community over 9 years.</title>
        <authorList>
            <person name="Wang Y."/>
            <person name="Ye J."/>
            <person name="Ju F."/>
            <person name="Liu L."/>
            <person name="Boyd J.A."/>
            <person name="Deng Y."/>
            <person name="Parks D.H."/>
            <person name="Jiang X."/>
            <person name="Yin X."/>
            <person name="Woodcroft B.J."/>
            <person name="Tyson G.W."/>
            <person name="Hugenholtz P."/>
            <person name="Polz M.F."/>
            <person name="Zhang T."/>
        </authorList>
    </citation>
    <scope>NUCLEOTIDE SEQUENCE</scope>
    <source>
        <strain evidence="2">HKST-UBA02</strain>
    </source>
</reference>
<accession>A0A956SF68</accession>
<proteinExistence type="predicted"/>
<dbReference type="InterPro" id="IPR032033">
    <property type="entry name" value="Cytochrome_P460"/>
</dbReference>
<dbReference type="Pfam" id="PF16694">
    <property type="entry name" value="Cytochrome_P460"/>
    <property type="match status" value="1"/>
</dbReference>
<reference evidence="2" key="1">
    <citation type="submission" date="2020-04" db="EMBL/GenBank/DDBJ databases">
        <authorList>
            <person name="Zhang T."/>
        </authorList>
    </citation>
    <scope>NUCLEOTIDE SEQUENCE</scope>
    <source>
        <strain evidence="2">HKST-UBA02</strain>
    </source>
</reference>
<dbReference type="EMBL" id="JAGQHS010000040">
    <property type="protein sequence ID" value="MCA9756053.1"/>
    <property type="molecule type" value="Genomic_DNA"/>
</dbReference>
<dbReference type="Proteomes" id="UP000739538">
    <property type="component" value="Unassembled WGS sequence"/>
</dbReference>
<feature type="domain" description="Cytochrome P460" evidence="1">
    <location>
        <begin position="55"/>
        <end position="173"/>
    </location>
</feature>
<dbReference type="InterPro" id="IPR038142">
    <property type="entry name" value="Cytochrome_P460_sp"/>
</dbReference>
<evidence type="ECO:0000259" key="1">
    <source>
        <dbReference type="Pfam" id="PF16694"/>
    </source>
</evidence>
<gene>
    <name evidence="2" type="ORF">KDA27_09645</name>
</gene>
<organism evidence="2 3">
    <name type="scientific">Eiseniibacteriota bacterium</name>
    <dbReference type="NCBI Taxonomy" id="2212470"/>
    <lineage>
        <taxon>Bacteria</taxon>
        <taxon>Candidatus Eiseniibacteriota</taxon>
    </lineage>
</organism>
<dbReference type="AlphaFoldDB" id="A0A956SF68"/>
<dbReference type="Gene3D" id="3.50.70.20">
    <property type="entry name" value="Cytochrome P460"/>
    <property type="match status" value="1"/>
</dbReference>
<dbReference type="CDD" id="cd20716">
    <property type="entry name" value="cyt_P460_fam"/>
    <property type="match status" value="1"/>
</dbReference>